<sequence length="187" mass="20522">MNAVIDQPVTARRPRDAWRAAHDPVAGVPRWARIAAFAVPFTVLPAGLWRLPAAFDEGSGFGEWVYVVFLTVLSEALAFTTIGLVARWGEVVPRWVPFLRGRRIPPRAAIIPATLGAVVLTVLWTAAWVAEFAGVTLRGEPIPANFPTRAGGWKAATYYACYLPLLLWGPLLAAVTFAYARRRRETA</sequence>
<dbReference type="EMBL" id="JACJIA010000001">
    <property type="protein sequence ID" value="MBA8949416.1"/>
    <property type="molecule type" value="Genomic_DNA"/>
</dbReference>
<accession>A0A7W3LJQ0</accession>
<evidence type="ECO:0000313" key="3">
    <source>
        <dbReference type="Proteomes" id="UP000572680"/>
    </source>
</evidence>
<gene>
    <name evidence="2" type="ORF">HNR61_001014</name>
</gene>
<evidence type="ECO:0000256" key="1">
    <source>
        <dbReference type="SAM" id="Phobius"/>
    </source>
</evidence>
<protein>
    <submittedName>
        <fullName evidence="2">Uncharacterized protein</fullName>
    </submittedName>
</protein>
<keyword evidence="3" id="KW-1185">Reference proteome</keyword>
<keyword evidence="1" id="KW-0812">Transmembrane</keyword>
<feature type="transmembrane region" description="Helical" evidence="1">
    <location>
        <begin position="64"/>
        <end position="88"/>
    </location>
</feature>
<comment type="caution">
    <text evidence="2">The sequence shown here is derived from an EMBL/GenBank/DDBJ whole genome shotgun (WGS) entry which is preliminary data.</text>
</comment>
<reference evidence="2 3" key="1">
    <citation type="submission" date="2020-08" db="EMBL/GenBank/DDBJ databases">
        <title>Genomic Encyclopedia of Type Strains, Phase IV (KMG-IV): sequencing the most valuable type-strain genomes for metagenomic binning, comparative biology and taxonomic classification.</title>
        <authorList>
            <person name="Goeker M."/>
        </authorList>
    </citation>
    <scope>NUCLEOTIDE SEQUENCE [LARGE SCALE GENOMIC DNA]</scope>
    <source>
        <strain evidence="2 3">DSM 44197</strain>
    </source>
</reference>
<keyword evidence="1" id="KW-1133">Transmembrane helix</keyword>
<name>A0A7W3LJQ0_ACTNM</name>
<dbReference type="AlphaFoldDB" id="A0A7W3LJQ0"/>
<feature type="transmembrane region" description="Helical" evidence="1">
    <location>
        <begin position="156"/>
        <end position="180"/>
    </location>
</feature>
<feature type="transmembrane region" description="Helical" evidence="1">
    <location>
        <begin position="109"/>
        <end position="130"/>
    </location>
</feature>
<dbReference type="RefSeq" id="WP_182841849.1">
    <property type="nucleotide sequence ID" value="NZ_BAAALP010000090.1"/>
</dbReference>
<organism evidence="2 3">
    <name type="scientific">Actinomadura namibiensis</name>
    <dbReference type="NCBI Taxonomy" id="182080"/>
    <lineage>
        <taxon>Bacteria</taxon>
        <taxon>Bacillati</taxon>
        <taxon>Actinomycetota</taxon>
        <taxon>Actinomycetes</taxon>
        <taxon>Streptosporangiales</taxon>
        <taxon>Thermomonosporaceae</taxon>
        <taxon>Actinomadura</taxon>
    </lineage>
</organism>
<feature type="transmembrane region" description="Helical" evidence="1">
    <location>
        <begin position="34"/>
        <end position="52"/>
    </location>
</feature>
<dbReference type="Proteomes" id="UP000572680">
    <property type="component" value="Unassembled WGS sequence"/>
</dbReference>
<proteinExistence type="predicted"/>
<keyword evidence="1" id="KW-0472">Membrane</keyword>
<evidence type="ECO:0000313" key="2">
    <source>
        <dbReference type="EMBL" id="MBA8949416.1"/>
    </source>
</evidence>